<sequence length="478" mass="54134">MPQPSHDVIARRHTNALQPISRLPNELLTLIFRIVRDYEELDDRTSHRWMKVLRVCRHWYILGVNVPLLWTTVTLRGGKDCVEAILARSRDALLDVNLDDAVLCDADAQSCTNEVLKEAHRLRSLKMTLHPTYWNPSGFEDSPGMLEILDLTVRYNFKGGQLSVTKIFDASSDWPFTSGLPSLHTLALSVDRSIHGVLQIPGLRSLHIQVPRSRMGDAFSESPDFAFTYKLRDLLASLDGMPLLEDVKLSWCIPSNASEITRDKKVRLANLECLVLVDRDIRVSHFLSFLDLPTSASIKLDVQASREDHLLSLVHAIPPLFTSNLPEGAHESRTLRSLTMQVQAVAVHSQTVPTMLYLTGCTCDHACLCGGVGIWYCPDHNFRIQIFYCHDRFAPWTRFVGLRELFALLPFDQVHTLLVQGFRTSSALQLLGWDDLEKLLQPARSRHFDILPDSKTDEFPEMESIREQLSGLSTLCFA</sequence>
<evidence type="ECO:0000259" key="1">
    <source>
        <dbReference type="Pfam" id="PF12937"/>
    </source>
</evidence>
<organism evidence="2 3">
    <name type="scientific">Phlebiopsis gigantea (strain 11061_1 CR5-6)</name>
    <name type="common">White-rot fungus</name>
    <name type="synonym">Peniophora gigantea</name>
    <dbReference type="NCBI Taxonomy" id="745531"/>
    <lineage>
        <taxon>Eukaryota</taxon>
        <taxon>Fungi</taxon>
        <taxon>Dikarya</taxon>
        <taxon>Basidiomycota</taxon>
        <taxon>Agaricomycotina</taxon>
        <taxon>Agaricomycetes</taxon>
        <taxon>Polyporales</taxon>
        <taxon>Phanerochaetaceae</taxon>
        <taxon>Phlebiopsis</taxon>
    </lineage>
</organism>
<evidence type="ECO:0000313" key="3">
    <source>
        <dbReference type="Proteomes" id="UP000053257"/>
    </source>
</evidence>
<keyword evidence="3" id="KW-1185">Reference proteome</keyword>
<dbReference type="Gene3D" id="1.20.1280.50">
    <property type="match status" value="1"/>
</dbReference>
<protein>
    <recommendedName>
        <fullName evidence="1">F-box domain-containing protein</fullName>
    </recommendedName>
</protein>
<proteinExistence type="predicted"/>
<dbReference type="InterPro" id="IPR001810">
    <property type="entry name" value="F-box_dom"/>
</dbReference>
<feature type="domain" description="F-box" evidence="1">
    <location>
        <begin position="20"/>
        <end position="76"/>
    </location>
</feature>
<accession>A0A0C3NBL8</accession>
<dbReference type="OrthoDB" id="2758792at2759"/>
<dbReference type="Pfam" id="PF12937">
    <property type="entry name" value="F-box-like"/>
    <property type="match status" value="1"/>
</dbReference>
<dbReference type="Proteomes" id="UP000053257">
    <property type="component" value="Unassembled WGS sequence"/>
</dbReference>
<reference evidence="2 3" key="1">
    <citation type="journal article" date="2014" name="PLoS Genet.">
        <title>Analysis of the Phlebiopsis gigantea genome, transcriptome and secretome provides insight into its pioneer colonization strategies of wood.</title>
        <authorList>
            <person name="Hori C."/>
            <person name="Ishida T."/>
            <person name="Igarashi K."/>
            <person name="Samejima M."/>
            <person name="Suzuki H."/>
            <person name="Master E."/>
            <person name="Ferreira P."/>
            <person name="Ruiz-Duenas F.J."/>
            <person name="Held B."/>
            <person name="Canessa P."/>
            <person name="Larrondo L.F."/>
            <person name="Schmoll M."/>
            <person name="Druzhinina I.S."/>
            <person name="Kubicek C.P."/>
            <person name="Gaskell J.A."/>
            <person name="Kersten P."/>
            <person name="St John F."/>
            <person name="Glasner J."/>
            <person name="Sabat G."/>
            <person name="Splinter BonDurant S."/>
            <person name="Syed K."/>
            <person name="Yadav J."/>
            <person name="Mgbeahuruike A.C."/>
            <person name="Kovalchuk A."/>
            <person name="Asiegbu F.O."/>
            <person name="Lackner G."/>
            <person name="Hoffmeister D."/>
            <person name="Rencoret J."/>
            <person name="Gutierrez A."/>
            <person name="Sun H."/>
            <person name="Lindquist E."/>
            <person name="Barry K."/>
            <person name="Riley R."/>
            <person name="Grigoriev I.V."/>
            <person name="Henrissat B."/>
            <person name="Kues U."/>
            <person name="Berka R.M."/>
            <person name="Martinez A.T."/>
            <person name="Covert S.F."/>
            <person name="Blanchette R.A."/>
            <person name="Cullen D."/>
        </authorList>
    </citation>
    <scope>NUCLEOTIDE SEQUENCE [LARGE SCALE GENOMIC DNA]</scope>
    <source>
        <strain evidence="2 3">11061_1 CR5-6</strain>
    </source>
</reference>
<dbReference type="AlphaFoldDB" id="A0A0C3NBL8"/>
<dbReference type="EMBL" id="KN840729">
    <property type="protein sequence ID" value="KIP01854.1"/>
    <property type="molecule type" value="Genomic_DNA"/>
</dbReference>
<evidence type="ECO:0000313" key="2">
    <source>
        <dbReference type="EMBL" id="KIP01854.1"/>
    </source>
</evidence>
<dbReference type="STRING" id="745531.A0A0C3NBL8"/>
<gene>
    <name evidence="2" type="ORF">PHLGIDRAFT_325235</name>
</gene>
<name>A0A0C3NBL8_PHLG1</name>
<dbReference type="HOGENOM" id="CLU_523874_0_0_1"/>